<dbReference type="SUPFAM" id="SSF52096">
    <property type="entry name" value="ClpP/crotonase"/>
    <property type="match status" value="1"/>
</dbReference>
<dbReference type="PANTHER" id="PTHR32060">
    <property type="entry name" value="TAIL-SPECIFIC PROTEASE"/>
    <property type="match status" value="1"/>
</dbReference>
<dbReference type="EMBL" id="QXML01000009">
    <property type="protein sequence ID" value="RIW13362.1"/>
    <property type="molecule type" value="Genomic_DNA"/>
</dbReference>
<dbReference type="Pfam" id="PF03572">
    <property type="entry name" value="Peptidase_S41"/>
    <property type="match status" value="1"/>
</dbReference>
<dbReference type="Proteomes" id="UP000283522">
    <property type="component" value="Unassembled WGS sequence"/>
</dbReference>
<gene>
    <name evidence="3" type="ORF">D0X99_16435</name>
</gene>
<dbReference type="GO" id="GO:0004175">
    <property type="term" value="F:endopeptidase activity"/>
    <property type="evidence" value="ECO:0007669"/>
    <property type="project" value="TreeGrafter"/>
</dbReference>
<evidence type="ECO:0000259" key="2">
    <source>
        <dbReference type="SMART" id="SM00245"/>
    </source>
</evidence>
<keyword evidence="4" id="KW-1185">Reference proteome</keyword>
<dbReference type="RefSeq" id="WP_119478948.1">
    <property type="nucleotide sequence ID" value="NZ_QXML01000009.1"/>
</dbReference>
<proteinExistence type="predicted"/>
<dbReference type="CDD" id="cd06567">
    <property type="entry name" value="Peptidase_S41"/>
    <property type="match status" value="1"/>
</dbReference>
<keyword evidence="1" id="KW-0732">Signal</keyword>
<sequence>MRNNPNTYLIQVITLFSSFLFASCNSGITEEMVSKNIAKELLIEDLNYLIEEVEKRHVDLYERANKDSLLLIKNQILNSITEDLNRNQFYKIIARINPYFNDAHCLVFPLREEASFQKEAGFSVFPFHVILDENWILRPERSYKRASDGAFVDKSWSISSINGVKAEDLIDSIANYSHGETETLRRHMTTLLFSDWLFSIFGWSGDFEITFNQDFKSLRIDSDDIWNSLERNVVQFNRLEILDNNVGYLRLGSFDVDEHKNQYEDFIENSFDSLSSLGVKKLVIDVRGNTGGQSGAGELVLKYLTDKKLSQVSQMFDRIHEENAGIFNYRGNPGDLKEVSMGSGELIKPNRPEKQFKGETVVLFDEMTYSAGIIFITIVQDHKIAKTVGRPTGGFANQTGNIESFQLPNSKLTVYVPSRKFVRVNGDKSIHPVVPDFIILNSDSTLTSEDRILEFGINVLNDRSL</sequence>
<feature type="signal peptide" evidence="1">
    <location>
        <begin position="1"/>
        <end position="22"/>
    </location>
</feature>
<dbReference type="AlphaFoldDB" id="A0A418PN93"/>
<evidence type="ECO:0000313" key="4">
    <source>
        <dbReference type="Proteomes" id="UP000283522"/>
    </source>
</evidence>
<evidence type="ECO:0000256" key="1">
    <source>
        <dbReference type="SAM" id="SignalP"/>
    </source>
</evidence>
<name>A0A418PN93_9BACT</name>
<dbReference type="PANTHER" id="PTHR32060:SF22">
    <property type="entry name" value="CARBOXYL-TERMINAL-PROCESSING PEPTIDASE 3, CHLOROPLASTIC"/>
    <property type="match status" value="1"/>
</dbReference>
<protein>
    <recommendedName>
        <fullName evidence="2">Tail specific protease domain-containing protein</fullName>
    </recommendedName>
</protein>
<feature type="domain" description="Tail specific protease" evidence="2">
    <location>
        <begin position="217"/>
        <end position="440"/>
    </location>
</feature>
<dbReference type="InterPro" id="IPR029045">
    <property type="entry name" value="ClpP/crotonase-like_dom_sf"/>
</dbReference>
<accession>A0A418PN93</accession>
<dbReference type="SMART" id="SM00245">
    <property type="entry name" value="TSPc"/>
    <property type="match status" value="1"/>
</dbReference>
<reference evidence="3 4" key="1">
    <citation type="submission" date="2018-09" db="EMBL/GenBank/DDBJ databases">
        <authorList>
            <person name="Wang X."/>
            <person name="Du Z."/>
        </authorList>
    </citation>
    <scope>NUCLEOTIDE SEQUENCE [LARGE SCALE GENOMIC DNA]</scope>
    <source>
        <strain evidence="3 4">N3</strain>
    </source>
</reference>
<dbReference type="InterPro" id="IPR005151">
    <property type="entry name" value="Tail-specific_protease"/>
</dbReference>
<dbReference type="PROSITE" id="PS51257">
    <property type="entry name" value="PROKAR_LIPOPROTEIN"/>
    <property type="match status" value="1"/>
</dbReference>
<organism evidence="3 4">
    <name type="scientific">Algoriphagus lacus</name>
    <dbReference type="NCBI Taxonomy" id="2056311"/>
    <lineage>
        <taxon>Bacteria</taxon>
        <taxon>Pseudomonadati</taxon>
        <taxon>Bacteroidota</taxon>
        <taxon>Cytophagia</taxon>
        <taxon>Cytophagales</taxon>
        <taxon>Cyclobacteriaceae</taxon>
        <taxon>Algoriphagus</taxon>
    </lineage>
</organism>
<feature type="chain" id="PRO_5019501645" description="Tail specific protease domain-containing protein" evidence="1">
    <location>
        <begin position="23"/>
        <end position="465"/>
    </location>
</feature>
<dbReference type="GO" id="GO:0008236">
    <property type="term" value="F:serine-type peptidase activity"/>
    <property type="evidence" value="ECO:0007669"/>
    <property type="project" value="InterPro"/>
</dbReference>
<dbReference type="OrthoDB" id="5480566at2"/>
<dbReference type="GO" id="GO:0006508">
    <property type="term" value="P:proteolysis"/>
    <property type="evidence" value="ECO:0007669"/>
    <property type="project" value="InterPro"/>
</dbReference>
<evidence type="ECO:0000313" key="3">
    <source>
        <dbReference type="EMBL" id="RIW13362.1"/>
    </source>
</evidence>
<comment type="caution">
    <text evidence="3">The sequence shown here is derived from an EMBL/GenBank/DDBJ whole genome shotgun (WGS) entry which is preliminary data.</text>
</comment>
<dbReference type="Gene3D" id="3.90.226.10">
    <property type="entry name" value="2-enoyl-CoA Hydratase, Chain A, domain 1"/>
    <property type="match status" value="1"/>
</dbReference>